<dbReference type="InterPro" id="IPR045502">
    <property type="entry name" value="DUF6489"/>
</dbReference>
<protein>
    <submittedName>
        <fullName evidence="1">Uncharacterized protein</fullName>
    </submittedName>
</protein>
<sequence>MKFSIDVEMTPQELRESLGLPDVSSLHDEMIDTIRERMQQGVEGYDPMTLFKPFMTSGMGTVDGFQKLMFSLMNQYTRSKNKDGSEE</sequence>
<name>A0A5J6LEN2_9GAMM</name>
<organism evidence="1 2">
    <name type="scientific">Nitrincola iocasae</name>
    <dbReference type="NCBI Taxonomy" id="2614693"/>
    <lineage>
        <taxon>Bacteria</taxon>
        <taxon>Pseudomonadati</taxon>
        <taxon>Pseudomonadota</taxon>
        <taxon>Gammaproteobacteria</taxon>
        <taxon>Oceanospirillales</taxon>
        <taxon>Oceanospirillaceae</taxon>
        <taxon>Nitrincola</taxon>
    </lineage>
</organism>
<gene>
    <name evidence="1" type="ORF">F5I99_11015</name>
</gene>
<dbReference type="AlphaFoldDB" id="A0A5J6LEN2"/>
<dbReference type="RefSeq" id="WP_151055979.1">
    <property type="nucleotide sequence ID" value="NZ_CP044222.1"/>
</dbReference>
<dbReference type="Proteomes" id="UP000325606">
    <property type="component" value="Chromosome"/>
</dbReference>
<keyword evidence="2" id="KW-1185">Reference proteome</keyword>
<accession>A0A5J6LEN2</accession>
<proteinExistence type="predicted"/>
<reference evidence="1 2" key="1">
    <citation type="submission" date="2019-09" db="EMBL/GenBank/DDBJ databases">
        <title>Nitrincola iocasae sp. nov., a bacterium isolated from the sediment collected at a cold seep field in South China Sea.</title>
        <authorList>
            <person name="Zhang H."/>
            <person name="Wang H."/>
            <person name="Li C."/>
        </authorList>
    </citation>
    <scope>NUCLEOTIDE SEQUENCE [LARGE SCALE GENOMIC DNA]</scope>
    <source>
        <strain evidence="1 2">KXZD1103</strain>
    </source>
</reference>
<dbReference type="EMBL" id="CP044222">
    <property type="protein sequence ID" value="QEW06997.1"/>
    <property type="molecule type" value="Genomic_DNA"/>
</dbReference>
<evidence type="ECO:0000313" key="1">
    <source>
        <dbReference type="EMBL" id="QEW06997.1"/>
    </source>
</evidence>
<evidence type="ECO:0000313" key="2">
    <source>
        <dbReference type="Proteomes" id="UP000325606"/>
    </source>
</evidence>
<dbReference type="KEGG" id="nik:F5I99_11015"/>
<dbReference type="Pfam" id="PF20099">
    <property type="entry name" value="DUF6489"/>
    <property type="match status" value="1"/>
</dbReference>